<accession>A0A392QH28</accession>
<dbReference type="AlphaFoldDB" id="A0A392QH28"/>
<evidence type="ECO:0000313" key="1">
    <source>
        <dbReference type="EMBL" id="MCI22846.1"/>
    </source>
</evidence>
<evidence type="ECO:0000313" key="2">
    <source>
        <dbReference type="Proteomes" id="UP000265520"/>
    </source>
</evidence>
<keyword evidence="2" id="KW-1185">Reference proteome</keyword>
<sequence length="72" mass="8847">MEGQEFRVKDIEHWLMRLVSMLDLLLRYRSVYRRTLILFGFMIVERASLYGSRNMLDQHRDMRLDIDSMSYE</sequence>
<dbReference type="Proteomes" id="UP000265520">
    <property type="component" value="Unassembled WGS sequence"/>
</dbReference>
<name>A0A392QH28_9FABA</name>
<reference evidence="1 2" key="1">
    <citation type="journal article" date="2018" name="Front. Plant Sci.">
        <title>Red Clover (Trifolium pratense) and Zigzag Clover (T. medium) - A Picture of Genomic Similarities and Differences.</title>
        <authorList>
            <person name="Dluhosova J."/>
            <person name="Istvanek J."/>
            <person name="Nedelnik J."/>
            <person name="Repkova J."/>
        </authorList>
    </citation>
    <scope>NUCLEOTIDE SEQUENCE [LARGE SCALE GENOMIC DNA]</scope>
    <source>
        <strain evidence="2">cv. 10/8</strain>
        <tissue evidence="1">Leaf</tissue>
    </source>
</reference>
<protein>
    <submittedName>
        <fullName evidence="1">DNA binding zinc finger protein (Pspzf)</fullName>
    </submittedName>
</protein>
<dbReference type="EMBL" id="LXQA010132716">
    <property type="protein sequence ID" value="MCI22846.1"/>
    <property type="molecule type" value="Genomic_DNA"/>
</dbReference>
<feature type="non-terminal residue" evidence="1">
    <location>
        <position position="72"/>
    </location>
</feature>
<organism evidence="1 2">
    <name type="scientific">Trifolium medium</name>
    <dbReference type="NCBI Taxonomy" id="97028"/>
    <lineage>
        <taxon>Eukaryota</taxon>
        <taxon>Viridiplantae</taxon>
        <taxon>Streptophyta</taxon>
        <taxon>Embryophyta</taxon>
        <taxon>Tracheophyta</taxon>
        <taxon>Spermatophyta</taxon>
        <taxon>Magnoliopsida</taxon>
        <taxon>eudicotyledons</taxon>
        <taxon>Gunneridae</taxon>
        <taxon>Pentapetalae</taxon>
        <taxon>rosids</taxon>
        <taxon>fabids</taxon>
        <taxon>Fabales</taxon>
        <taxon>Fabaceae</taxon>
        <taxon>Papilionoideae</taxon>
        <taxon>50 kb inversion clade</taxon>
        <taxon>NPAAA clade</taxon>
        <taxon>Hologalegina</taxon>
        <taxon>IRL clade</taxon>
        <taxon>Trifolieae</taxon>
        <taxon>Trifolium</taxon>
    </lineage>
</organism>
<proteinExistence type="predicted"/>
<comment type="caution">
    <text evidence="1">The sequence shown here is derived from an EMBL/GenBank/DDBJ whole genome shotgun (WGS) entry which is preliminary data.</text>
</comment>